<dbReference type="CDD" id="cd01168">
    <property type="entry name" value="adenosine_kinase"/>
    <property type="match status" value="1"/>
</dbReference>
<accession>A0A371RLS9</accession>
<dbReference type="GO" id="GO:0016301">
    <property type="term" value="F:kinase activity"/>
    <property type="evidence" value="ECO:0007669"/>
    <property type="project" value="UniProtKB-KW"/>
</dbReference>
<name>A0A371RLS9_9PROT</name>
<dbReference type="InterPro" id="IPR011611">
    <property type="entry name" value="PfkB_dom"/>
</dbReference>
<proteinExistence type="inferred from homology"/>
<sequence length="332" mass="35321">MTATLDVIAIGNAIVDVLAHTEDAFIEKHDLIRGAFVLIDEEKAAAIGADLHNPEQVAGGSAGNTVACLASLGGKAAYIGKVADDEFGAVYRNSMEEIGVKFLSDYERSGAATGRCLIAVTPDAERTMATLLGAAGMITVDDIDEEDITQAAVTYFEGYQFDAPHARQAFMKACMIAHKAGRKTSLTLSDIGVVERNREVLLEVINDHVDLVFANEDEARALFGTHDNAQALAAEMSKIVPFGAVTCSERGSIVYGPEHPCEEVPAFTPPQLVDTTGAGDAYAGGFLYGFTRNMPLDECARLGSLCATEVISHMGPRPEVNLAELAKEKGFF</sequence>
<dbReference type="Proteomes" id="UP000264589">
    <property type="component" value="Unassembled WGS sequence"/>
</dbReference>
<dbReference type="InParanoid" id="A0A371RLS9"/>
<evidence type="ECO:0000256" key="1">
    <source>
        <dbReference type="ARBA" id="ARBA00010688"/>
    </source>
</evidence>
<evidence type="ECO:0000313" key="6">
    <source>
        <dbReference type="Proteomes" id="UP000264589"/>
    </source>
</evidence>
<dbReference type="SUPFAM" id="SSF53613">
    <property type="entry name" value="Ribokinase-like"/>
    <property type="match status" value="1"/>
</dbReference>
<evidence type="ECO:0000256" key="2">
    <source>
        <dbReference type="ARBA" id="ARBA00022679"/>
    </source>
</evidence>
<dbReference type="AlphaFoldDB" id="A0A371RLS9"/>
<dbReference type="FunCoup" id="A0A371RLS9">
    <property type="interactions" value="252"/>
</dbReference>
<evidence type="ECO:0000259" key="4">
    <source>
        <dbReference type="Pfam" id="PF00294"/>
    </source>
</evidence>
<dbReference type="InterPro" id="IPR052700">
    <property type="entry name" value="Carb_kinase_PfkB-like"/>
</dbReference>
<dbReference type="Gene3D" id="3.30.1110.10">
    <property type="match status" value="1"/>
</dbReference>
<protein>
    <submittedName>
        <fullName evidence="5">Adenosine kinase</fullName>
    </submittedName>
</protein>
<comment type="similarity">
    <text evidence="1">Belongs to the carbohydrate kinase PfkB family.</text>
</comment>
<reference evidence="5 6" key="1">
    <citation type="submission" date="2018-08" db="EMBL/GenBank/DDBJ databases">
        <title>Parvularcula sp. SM1705, isolated from surface water of the South Sea China.</title>
        <authorList>
            <person name="Sun L."/>
        </authorList>
    </citation>
    <scope>NUCLEOTIDE SEQUENCE [LARGE SCALE GENOMIC DNA]</scope>
    <source>
        <strain evidence="5 6">SM1705</strain>
    </source>
</reference>
<evidence type="ECO:0000256" key="3">
    <source>
        <dbReference type="ARBA" id="ARBA00022777"/>
    </source>
</evidence>
<comment type="caution">
    <text evidence="5">The sequence shown here is derived from an EMBL/GenBank/DDBJ whole genome shotgun (WGS) entry which is preliminary data.</text>
</comment>
<keyword evidence="6" id="KW-1185">Reference proteome</keyword>
<gene>
    <name evidence="5" type="ORF">DX908_07870</name>
</gene>
<dbReference type="Gene3D" id="3.40.1190.20">
    <property type="match status" value="1"/>
</dbReference>
<feature type="domain" description="Carbohydrate kinase PfkB" evidence="4">
    <location>
        <begin position="49"/>
        <end position="317"/>
    </location>
</feature>
<dbReference type="PANTHER" id="PTHR43320">
    <property type="entry name" value="SUGAR KINASE"/>
    <property type="match status" value="1"/>
</dbReference>
<dbReference type="RefSeq" id="WP_116391809.1">
    <property type="nucleotide sequence ID" value="NZ_QUQO01000001.1"/>
</dbReference>
<evidence type="ECO:0000313" key="5">
    <source>
        <dbReference type="EMBL" id="RFB06393.1"/>
    </source>
</evidence>
<dbReference type="PROSITE" id="PS00584">
    <property type="entry name" value="PFKB_KINASES_2"/>
    <property type="match status" value="1"/>
</dbReference>
<dbReference type="Pfam" id="PF00294">
    <property type="entry name" value="PfkB"/>
    <property type="match status" value="1"/>
</dbReference>
<dbReference type="InterPro" id="IPR002173">
    <property type="entry name" value="Carboh/pur_kinase_PfkB_CS"/>
</dbReference>
<dbReference type="EMBL" id="QUQO01000001">
    <property type="protein sequence ID" value="RFB06393.1"/>
    <property type="molecule type" value="Genomic_DNA"/>
</dbReference>
<keyword evidence="3 5" id="KW-0418">Kinase</keyword>
<dbReference type="OrthoDB" id="9813569at2"/>
<keyword evidence="2" id="KW-0808">Transferase</keyword>
<organism evidence="5 6">
    <name type="scientific">Parvularcula marina</name>
    <dbReference type="NCBI Taxonomy" id="2292771"/>
    <lineage>
        <taxon>Bacteria</taxon>
        <taxon>Pseudomonadati</taxon>
        <taxon>Pseudomonadota</taxon>
        <taxon>Alphaproteobacteria</taxon>
        <taxon>Parvularculales</taxon>
        <taxon>Parvularculaceae</taxon>
        <taxon>Parvularcula</taxon>
    </lineage>
</organism>
<dbReference type="PANTHER" id="PTHR43320:SF3">
    <property type="entry name" value="CARBOHYDRATE KINASE PFKB DOMAIN-CONTAINING PROTEIN"/>
    <property type="match status" value="1"/>
</dbReference>
<dbReference type="InterPro" id="IPR029056">
    <property type="entry name" value="Ribokinase-like"/>
</dbReference>